<name>A0A6L2PFP1_COPFO</name>
<accession>A0A6L2PFP1</accession>
<evidence type="ECO:0000313" key="2">
    <source>
        <dbReference type="Proteomes" id="UP000502823"/>
    </source>
</evidence>
<keyword evidence="2" id="KW-1185">Reference proteome</keyword>
<dbReference type="AlphaFoldDB" id="A0A6L2PFP1"/>
<sequence length="363" mass="42084">MSTPDINPSNMHLVTHLLSDTLEVSFWKEPRIAAVMNTVRFICLTGVVFIFISEIRPPLPHKLPVSNIHEISGSSRLKLEEEADYIHSEPSPKFSPSPYHRHESSYKFDREEVPYSHHIFYPKRRFPSKFETHAKSDINDYAEEEEDGYYYADNKLPVAPADAVSLSLAYEFAKRPGTLIKEEGLNFGPRTIPKDGAVIKARKDIPEDRLHGFDKQILEPRYPSAKYGLSHHDAASVEEEYEEESKYWGSGNYLSYADLGYVPNTPKKQHHFAVGPVNSYNDHGTPYEEKDEYLRPHPKPCHRRGHVRVRNHEIEDYIEEEGSQYNWEDREDGRHSRVKPEKIRKGHTTTNMFRPTSGYPKYV</sequence>
<proteinExistence type="predicted"/>
<comment type="caution">
    <text evidence="1">The sequence shown here is derived from an EMBL/GenBank/DDBJ whole genome shotgun (WGS) entry which is preliminary data.</text>
</comment>
<organism evidence="1 2">
    <name type="scientific">Coptotermes formosanus</name>
    <name type="common">Formosan subterranean termite</name>
    <dbReference type="NCBI Taxonomy" id="36987"/>
    <lineage>
        <taxon>Eukaryota</taxon>
        <taxon>Metazoa</taxon>
        <taxon>Ecdysozoa</taxon>
        <taxon>Arthropoda</taxon>
        <taxon>Hexapoda</taxon>
        <taxon>Insecta</taxon>
        <taxon>Pterygota</taxon>
        <taxon>Neoptera</taxon>
        <taxon>Polyneoptera</taxon>
        <taxon>Dictyoptera</taxon>
        <taxon>Blattodea</taxon>
        <taxon>Blattoidea</taxon>
        <taxon>Termitoidae</taxon>
        <taxon>Rhinotermitidae</taxon>
        <taxon>Coptotermes</taxon>
    </lineage>
</organism>
<dbReference type="Proteomes" id="UP000502823">
    <property type="component" value="Unassembled WGS sequence"/>
</dbReference>
<reference evidence="2" key="1">
    <citation type="submission" date="2020-01" db="EMBL/GenBank/DDBJ databases">
        <title>Draft genome sequence of the Termite Coptotermes fromosanus.</title>
        <authorList>
            <person name="Itakura S."/>
            <person name="Yosikawa Y."/>
            <person name="Umezawa K."/>
        </authorList>
    </citation>
    <scope>NUCLEOTIDE SEQUENCE [LARGE SCALE GENOMIC DNA]</scope>
</reference>
<dbReference type="EMBL" id="BLKM01003665">
    <property type="protein sequence ID" value="GFG29395.1"/>
    <property type="molecule type" value="Genomic_DNA"/>
</dbReference>
<dbReference type="OrthoDB" id="6612717at2759"/>
<gene>
    <name evidence="1" type="ORF">Cfor_00443</name>
</gene>
<protein>
    <submittedName>
        <fullName evidence="1">Uncharacterized protein</fullName>
    </submittedName>
</protein>
<evidence type="ECO:0000313" key="1">
    <source>
        <dbReference type="EMBL" id="GFG29395.1"/>
    </source>
</evidence>
<dbReference type="InParanoid" id="A0A6L2PFP1"/>